<evidence type="ECO:0000256" key="11">
    <source>
        <dbReference type="RuleBase" id="RU004181"/>
    </source>
</evidence>
<dbReference type="PANTHER" id="PTHR33695:SF1">
    <property type="entry name" value="LIPOPROTEIN SIGNAL PEPTIDASE"/>
    <property type="match status" value="1"/>
</dbReference>
<keyword evidence="4 9" id="KW-0812">Transmembrane</keyword>
<comment type="caution">
    <text evidence="9">Lacks conserved residue(s) required for the propagation of feature annotation.</text>
</comment>
<evidence type="ECO:0000256" key="1">
    <source>
        <dbReference type="ARBA" id="ARBA00006139"/>
    </source>
</evidence>
<evidence type="ECO:0000256" key="8">
    <source>
        <dbReference type="ARBA" id="ARBA00023136"/>
    </source>
</evidence>
<gene>
    <name evidence="9 12" type="primary">lspA</name>
    <name evidence="12" type="ORF">O0235_00105</name>
</gene>
<comment type="similarity">
    <text evidence="1 9 11">Belongs to the peptidase A8 family.</text>
</comment>
<dbReference type="EMBL" id="CP115149">
    <property type="protein sequence ID" value="WBL37571.1"/>
    <property type="molecule type" value="Genomic_DNA"/>
</dbReference>
<keyword evidence="13" id="KW-1185">Reference proteome</keyword>
<sequence>MKANLERGDSIEVLPFFRIVHVTNTGAAFGILQGAGPLLIIASLAGLAAILIYLFNPGFAQPVVRLGLALMLGGAVGNLIDRVSEGRVVDFLKVPNWPAFNVADSAISIGVVILLWTMVFQPPEKAGPSNS</sequence>
<dbReference type="PRINTS" id="PR00781">
    <property type="entry name" value="LIPOSIGPTASE"/>
</dbReference>
<dbReference type="Proteomes" id="UP001212803">
    <property type="component" value="Chromosome"/>
</dbReference>
<proteinExistence type="inferred from homology"/>
<evidence type="ECO:0000256" key="3">
    <source>
        <dbReference type="ARBA" id="ARBA00022670"/>
    </source>
</evidence>
<comment type="pathway">
    <text evidence="9">Protein modification; lipoprotein biosynthesis (signal peptide cleavage).</text>
</comment>
<feature type="transmembrane region" description="Helical" evidence="9">
    <location>
        <begin position="38"/>
        <end position="56"/>
    </location>
</feature>
<dbReference type="NCBIfam" id="TIGR00077">
    <property type="entry name" value="lspA"/>
    <property type="match status" value="1"/>
</dbReference>
<comment type="catalytic activity">
    <reaction evidence="9 10">
        <text>Release of signal peptides from bacterial membrane prolipoproteins. Hydrolyzes -Xaa-Yaa-Zaa-|-(S,diacylglyceryl)Cys-, in which Xaa is hydrophobic (preferably Leu), and Yaa (Ala or Ser) and Zaa (Gly or Ala) have small, neutral side chains.</text>
        <dbReference type="EC" id="3.4.23.36"/>
    </reaction>
</comment>
<comment type="subcellular location">
    <subcellularLocation>
        <location evidence="9">Cell membrane</location>
        <topology evidence="9">Multi-pass membrane protein</topology>
    </subcellularLocation>
</comment>
<dbReference type="PROSITE" id="PS00855">
    <property type="entry name" value="SPASE_II"/>
    <property type="match status" value="1"/>
</dbReference>
<comment type="function">
    <text evidence="9 10">This protein specifically catalyzes the removal of signal peptides from prolipoproteins.</text>
</comment>
<evidence type="ECO:0000256" key="5">
    <source>
        <dbReference type="ARBA" id="ARBA00022750"/>
    </source>
</evidence>
<evidence type="ECO:0000313" key="13">
    <source>
        <dbReference type="Proteomes" id="UP001212803"/>
    </source>
</evidence>
<keyword evidence="3 9" id="KW-0645">Protease</keyword>
<dbReference type="InterPro" id="IPR001872">
    <property type="entry name" value="Peptidase_A8"/>
</dbReference>
<dbReference type="EC" id="3.4.23.36" evidence="9"/>
<dbReference type="HAMAP" id="MF_00161">
    <property type="entry name" value="LspA"/>
    <property type="match status" value="1"/>
</dbReference>
<dbReference type="RefSeq" id="WP_270058085.1">
    <property type="nucleotide sequence ID" value="NZ_CP115149.1"/>
</dbReference>
<name>A0ABY7ME62_9CHLR</name>
<keyword evidence="8 9" id="KW-0472">Membrane</keyword>
<keyword evidence="7 9" id="KW-1133">Transmembrane helix</keyword>
<evidence type="ECO:0000313" key="12">
    <source>
        <dbReference type="EMBL" id="WBL37571.1"/>
    </source>
</evidence>
<evidence type="ECO:0000256" key="2">
    <source>
        <dbReference type="ARBA" id="ARBA00022475"/>
    </source>
</evidence>
<keyword evidence="2 9" id="KW-1003">Cell membrane</keyword>
<evidence type="ECO:0000256" key="9">
    <source>
        <dbReference type="HAMAP-Rule" id="MF_00161"/>
    </source>
</evidence>
<evidence type="ECO:0000256" key="4">
    <source>
        <dbReference type="ARBA" id="ARBA00022692"/>
    </source>
</evidence>
<feature type="transmembrane region" description="Helical" evidence="9">
    <location>
        <begin position="63"/>
        <end position="80"/>
    </location>
</feature>
<accession>A0ABY7ME62</accession>
<feature type="active site" evidence="9">
    <location>
        <position position="90"/>
    </location>
</feature>
<evidence type="ECO:0000256" key="6">
    <source>
        <dbReference type="ARBA" id="ARBA00022801"/>
    </source>
</evidence>
<dbReference type="Pfam" id="PF01252">
    <property type="entry name" value="Peptidase_A8"/>
    <property type="match status" value="1"/>
</dbReference>
<feature type="active site" evidence="9">
    <location>
        <position position="104"/>
    </location>
</feature>
<feature type="transmembrane region" description="Helical" evidence="9">
    <location>
        <begin position="100"/>
        <end position="120"/>
    </location>
</feature>
<reference evidence="12 13" key="1">
    <citation type="journal article" date="2023" name="ISME J.">
        <title>Thermophilic Dehalococcoidia with unusual traits shed light on an unexpected past.</title>
        <authorList>
            <person name="Palmer M."/>
            <person name="Covington J.K."/>
            <person name="Zhou E.M."/>
            <person name="Thomas S.C."/>
            <person name="Habib N."/>
            <person name="Seymour C.O."/>
            <person name="Lai D."/>
            <person name="Johnston J."/>
            <person name="Hashimi A."/>
            <person name="Jiao J.Y."/>
            <person name="Muok A.R."/>
            <person name="Liu L."/>
            <person name="Xian W.D."/>
            <person name="Zhi X.Y."/>
            <person name="Li M.M."/>
            <person name="Silva L.P."/>
            <person name="Bowen B.P."/>
            <person name="Louie K."/>
            <person name="Briegel A."/>
            <person name="Pett-Ridge J."/>
            <person name="Weber P.K."/>
            <person name="Tocheva E.I."/>
            <person name="Woyke T."/>
            <person name="Northen T.R."/>
            <person name="Mayali X."/>
            <person name="Li W.J."/>
            <person name="Hedlund B.P."/>
        </authorList>
    </citation>
    <scope>NUCLEOTIDE SEQUENCE [LARGE SCALE GENOMIC DNA]</scope>
    <source>
        <strain evidence="12 13">YIM 72310</strain>
    </source>
</reference>
<keyword evidence="5 9" id="KW-0064">Aspartyl protease</keyword>
<protein>
    <recommendedName>
        <fullName evidence="9">Lipoprotein signal peptidase</fullName>
        <ecNumber evidence="9">3.4.23.36</ecNumber>
    </recommendedName>
    <alternativeName>
        <fullName evidence="9">Prolipoprotein signal peptidase</fullName>
    </alternativeName>
    <alternativeName>
        <fullName evidence="9">Signal peptidase II</fullName>
        <shortName evidence="9">SPase II</shortName>
    </alternativeName>
</protein>
<organism evidence="12 13">
    <name type="scientific">Tepidiforma flava</name>
    <dbReference type="NCBI Taxonomy" id="3004094"/>
    <lineage>
        <taxon>Bacteria</taxon>
        <taxon>Bacillati</taxon>
        <taxon>Chloroflexota</taxon>
        <taxon>Tepidiformia</taxon>
        <taxon>Tepidiformales</taxon>
        <taxon>Tepidiformaceae</taxon>
        <taxon>Tepidiforma</taxon>
    </lineage>
</organism>
<evidence type="ECO:0000256" key="10">
    <source>
        <dbReference type="RuleBase" id="RU000594"/>
    </source>
</evidence>
<dbReference type="PANTHER" id="PTHR33695">
    <property type="entry name" value="LIPOPROTEIN SIGNAL PEPTIDASE"/>
    <property type="match status" value="1"/>
</dbReference>
<keyword evidence="6 9" id="KW-0378">Hydrolase</keyword>
<evidence type="ECO:0000256" key="7">
    <source>
        <dbReference type="ARBA" id="ARBA00022989"/>
    </source>
</evidence>
<dbReference type="GO" id="GO:0004190">
    <property type="term" value="F:aspartic-type endopeptidase activity"/>
    <property type="evidence" value="ECO:0007669"/>
    <property type="project" value="UniProtKB-EC"/>
</dbReference>